<feature type="compositionally biased region" description="Pro residues" evidence="1">
    <location>
        <begin position="27"/>
        <end position="36"/>
    </location>
</feature>
<protein>
    <submittedName>
        <fullName evidence="2">Uncharacterized protein</fullName>
    </submittedName>
</protein>
<gene>
    <name evidence="2" type="ORF">EMCG_09513</name>
</gene>
<name>A0A0G2I316_9EURO</name>
<dbReference type="AlphaFoldDB" id="A0A0G2I316"/>
<dbReference type="Proteomes" id="UP000034164">
    <property type="component" value="Unassembled WGS sequence"/>
</dbReference>
<evidence type="ECO:0000256" key="1">
    <source>
        <dbReference type="SAM" id="MobiDB-lite"/>
    </source>
</evidence>
<feature type="region of interest" description="Disordered" evidence="1">
    <location>
        <begin position="1"/>
        <end position="40"/>
    </location>
</feature>
<evidence type="ECO:0000313" key="2">
    <source>
        <dbReference type="EMBL" id="KKZ64580.1"/>
    </source>
</evidence>
<evidence type="ECO:0000313" key="3">
    <source>
        <dbReference type="Proteomes" id="UP000034164"/>
    </source>
</evidence>
<sequence>MRKEEAACDKDKAKGSPPAAPSSIYPPTSPKWPPSMPAQYRNSVSCPTSRAWVCCGRGSLVPRRR</sequence>
<comment type="caution">
    <text evidence="2">The sequence shown here is derived from an EMBL/GenBank/DDBJ whole genome shotgun (WGS) entry which is preliminary data.</text>
</comment>
<feature type="compositionally biased region" description="Basic and acidic residues" evidence="1">
    <location>
        <begin position="1"/>
        <end position="14"/>
    </location>
</feature>
<proteinExistence type="predicted"/>
<reference evidence="3" key="1">
    <citation type="journal article" date="2015" name="PLoS Genet.">
        <title>The dynamic genome and transcriptome of the human fungal pathogen Blastomyces and close relative Emmonsia.</title>
        <authorList>
            <person name="Munoz J.F."/>
            <person name="Gauthier G.M."/>
            <person name="Desjardins C.A."/>
            <person name="Gallo J.E."/>
            <person name="Holder J."/>
            <person name="Sullivan T.D."/>
            <person name="Marty A.J."/>
            <person name="Carmen J.C."/>
            <person name="Chen Z."/>
            <person name="Ding L."/>
            <person name="Gujja S."/>
            <person name="Magrini V."/>
            <person name="Misas E."/>
            <person name="Mitreva M."/>
            <person name="Priest M."/>
            <person name="Saif S."/>
            <person name="Whiston E.A."/>
            <person name="Young S."/>
            <person name="Zeng Q."/>
            <person name="Goldman W.E."/>
            <person name="Mardis E.R."/>
            <person name="Taylor J.W."/>
            <person name="McEwen J.G."/>
            <person name="Clay O.K."/>
            <person name="Klein B.S."/>
            <person name="Cuomo C.A."/>
        </authorList>
    </citation>
    <scope>NUCLEOTIDE SEQUENCE [LARGE SCALE GENOMIC DNA]</scope>
    <source>
        <strain evidence="3">UAMH 3008</strain>
    </source>
</reference>
<dbReference type="VEuPathDB" id="FungiDB:EMCG_09513"/>
<dbReference type="EMBL" id="LCZI01000775">
    <property type="protein sequence ID" value="KKZ64580.1"/>
    <property type="molecule type" value="Genomic_DNA"/>
</dbReference>
<organism evidence="2 3">
    <name type="scientific">[Emmonsia] crescens</name>
    <dbReference type="NCBI Taxonomy" id="73230"/>
    <lineage>
        <taxon>Eukaryota</taxon>
        <taxon>Fungi</taxon>
        <taxon>Dikarya</taxon>
        <taxon>Ascomycota</taxon>
        <taxon>Pezizomycotina</taxon>
        <taxon>Eurotiomycetes</taxon>
        <taxon>Eurotiomycetidae</taxon>
        <taxon>Onygenales</taxon>
        <taxon>Ajellomycetaceae</taxon>
        <taxon>Emergomyces</taxon>
    </lineage>
</organism>
<accession>A0A0G2I316</accession>